<organism evidence="2 3">
    <name type="scientific">Drosophila yakuba</name>
    <name type="common">Fruit fly</name>
    <dbReference type="NCBI Taxonomy" id="7245"/>
    <lineage>
        <taxon>Eukaryota</taxon>
        <taxon>Metazoa</taxon>
        <taxon>Ecdysozoa</taxon>
        <taxon>Arthropoda</taxon>
        <taxon>Hexapoda</taxon>
        <taxon>Insecta</taxon>
        <taxon>Pterygota</taxon>
        <taxon>Neoptera</taxon>
        <taxon>Endopterygota</taxon>
        <taxon>Diptera</taxon>
        <taxon>Brachycera</taxon>
        <taxon>Muscomorpha</taxon>
        <taxon>Ephydroidea</taxon>
        <taxon>Drosophilidae</taxon>
        <taxon>Drosophila</taxon>
        <taxon>Sophophora</taxon>
    </lineage>
</organism>
<dbReference type="OrthoDB" id="7858652at2759"/>
<accession>A0A0R1EB02</accession>
<evidence type="ECO:0000313" key="2">
    <source>
        <dbReference type="EMBL" id="KRK05107.1"/>
    </source>
</evidence>
<proteinExistence type="predicted"/>
<keyword evidence="3" id="KW-1185">Reference proteome</keyword>
<dbReference type="EMBL" id="CH891588">
    <property type="protein sequence ID" value="KRK05107.1"/>
    <property type="molecule type" value="Genomic_DNA"/>
</dbReference>
<evidence type="ECO:0000313" key="3">
    <source>
        <dbReference type="Proteomes" id="UP000002282"/>
    </source>
</evidence>
<feature type="region of interest" description="Disordered" evidence="1">
    <location>
        <begin position="213"/>
        <end position="232"/>
    </location>
</feature>
<protein>
    <submittedName>
        <fullName evidence="2">Uncharacterized protein</fullName>
    </submittedName>
</protein>
<reference evidence="2 3" key="1">
    <citation type="journal article" date="2007" name="Nature">
        <title>Evolution of genes and genomes on the Drosophila phylogeny.</title>
        <authorList>
            <consortium name="Drosophila 12 Genomes Consortium"/>
            <person name="Clark A.G."/>
            <person name="Eisen M.B."/>
            <person name="Smith D.R."/>
            <person name="Bergman C.M."/>
            <person name="Oliver B."/>
            <person name="Markow T.A."/>
            <person name="Kaufman T.C."/>
            <person name="Kellis M."/>
            <person name="Gelbart W."/>
            <person name="Iyer V.N."/>
            <person name="Pollard D.A."/>
            <person name="Sackton T.B."/>
            <person name="Larracuente A.M."/>
            <person name="Singh N.D."/>
            <person name="Abad J.P."/>
            <person name="Abt D.N."/>
            <person name="Adryan B."/>
            <person name="Aguade M."/>
            <person name="Akashi H."/>
            <person name="Anderson W.W."/>
            <person name="Aquadro C.F."/>
            <person name="Ardell D.H."/>
            <person name="Arguello R."/>
            <person name="Artieri C.G."/>
            <person name="Barbash D.A."/>
            <person name="Barker D."/>
            <person name="Barsanti P."/>
            <person name="Batterham P."/>
            <person name="Batzoglou S."/>
            <person name="Begun D."/>
            <person name="Bhutkar A."/>
            <person name="Blanco E."/>
            <person name="Bosak S.A."/>
            <person name="Bradley R.K."/>
            <person name="Brand A.D."/>
            <person name="Brent M.R."/>
            <person name="Brooks A.N."/>
            <person name="Brown R.H."/>
            <person name="Butlin R.K."/>
            <person name="Caggese C."/>
            <person name="Calvi B.R."/>
            <person name="Bernardo de Carvalho A."/>
            <person name="Caspi A."/>
            <person name="Castrezana S."/>
            <person name="Celniker S.E."/>
            <person name="Chang J.L."/>
            <person name="Chapple C."/>
            <person name="Chatterji S."/>
            <person name="Chinwalla A."/>
            <person name="Civetta A."/>
            <person name="Clifton S.W."/>
            <person name="Comeron J.M."/>
            <person name="Costello J.C."/>
            <person name="Coyne J.A."/>
            <person name="Daub J."/>
            <person name="David R.G."/>
            <person name="Delcher A.L."/>
            <person name="Delehaunty K."/>
            <person name="Do C.B."/>
            <person name="Ebling H."/>
            <person name="Edwards K."/>
            <person name="Eickbush T."/>
            <person name="Evans J.D."/>
            <person name="Filipski A."/>
            <person name="Findeiss S."/>
            <person name="Freyhult E."/>
            <person name="Fulton L."/>
            <person name="Fulton R."/>
            <person name="Garcia A.C."/>
            <person name="Gardiner A."/>
            <person name="Garfield D.A."/>
            <person name="Garvin B.E."/>
            <person name="Gibson G."/>
            <person name="Gilbert D."/>
            <person name="Gnerre S."/>
            <person name="Godfrey J."/>
            <person name="Good R."/>
            <person name="Gotea V."/>
            <person name="Gravely B."/>
            <person name="Greenberg A.J."/>
            <person name="Griffiths-Jones S."/>
            <person name="Gross S."/>
            <person name="Guigo R."/>
            <person name="Gustafson E.A."/>
            <person name="Haerty W."/>
            <person name="Hahn M.W."/>
            <person name="Halligan D.L."/>
            <person name="Halpern A.L."/>
            <person name="Halter G.M."/>
            <person name="Han M.V."/>
            <person name="Heger A."/>
            <person name="Hillier L."/>
            <person name="Hinrichs A.S."/>
            <person name="Holmes I."/>
            <person name="Hoskins R.A."/>
            <person name="Hubisz M.J."/>
            <person name="Hultmark D."/>
            <person name="Huntley M.A."/>
            <person name="Jaffe D.B."/>
            <person name="Jagadeeshan S."/>
            <person name="Jeck W.R."/>
            <person name="Johnson J."/>
            <person name="Jones C.D."/>
            <person name="Jordan W.C."/>
            <person name="Karpen G.H."/>
            <person name="Kataoka E."/>
            <person name="Keightley P.D."/>
            <person name="Kheradpour P."/>
            <person name="Kirkness E.F."/>
            <person name="Koerich L.B."/>
            <person name="Kristiansen K."/>
            <person name="Kudrna D."/>
            <person name="Kulathinal R.J."/>
            <person name="Kumar S."/>
            <person name="Kwok R."/>
            <person name="Lander E."/>
            <person name="Langley C.H."/>
            <person name="Lapoint R."/>
            <person name="Lazzaro B.P."/>
            <person name="Lee S.J."/>
            <person name="Levesque L."/>
            <person name="Li R."/>
            <person name="Lin C.F."/>
            <person name="Lin M.F."/>
            <person name="Lindblad-Toh K."/>
            <person name="Llopart A."/>
            <person name="Long M."/>
            <person name="Low L."/>
            <person name="Lozovsky E."/>
            <person name="Lu J."/>
            <person name="Luo M."/>
            <person name="Machado C.A."/>
            <person name="Makalowski W."/>
            <person name="Marzo M."/>
            <person name="Matsuda M."/>
            <person name="Matzkin L."/>
            <person name="McAllister B."/>
            <person name="McBride C.S."/>
            <person name="McKernan B."/>
            <person name="McKernan K."/>
            <person name="Mendez-Lago M."/>
            <person name="Minx P."/>
            <person name="Mollenhauer M.U."/>
            <person name="Montooth K."/>
            <person name="Mount S.M."/>
            <person name="Mu X."/>
            <person name="Myers E."/>
            <person name="Negre B."/>
            <person name="Newfeld S."/>
            <person name="Nielsen R."/>
            <person name="Noor M.A."/>
            <person name="O'Grady P."/>
            <person name="Pachter L."/>
            <person name="Papaceit M."/>
            <person name="Parisi M.J."/>
            <person name="Parisi M."/>
            <person name="Parts L."/>
            <person name="Pedersen J.S."/>
            <person name="Pesole G."/>
            <person name="Phillippy A.M."/>
            <person name="Ponting C.P."/>
            <person name="Pop M."/>
            <person name="Porcelli D."/>
            <person name="Powell J.R."/>
            <person name="Prohaska S."/>
            <person name="Pruitt K."/>
            <person name="Puig M."/>
            <person name="Quesneville H."/>
            <person name="Ram K.R."/>
            <person name="Rand D."/>
            <person name="Rasmussen M.D."/>
            <person name="Reed L.K."/>
            <person name="Reenan R."/>
            <person name="Reily A."/>
            <person name="Remington K.A."/>
            <person name="Rieger T.T."/>
            <person name="Ritchie M.G."/>
            <person name="Robin C."/>
            <person name="Rogers Y.H."/>
            <person name="Rohde C."/>
            <person name="Rozas J."/>
            <person name="Rubenfield M.J."/>
            <person name="Ruiz A."/>
            <person name="Russo S."/>
            <person name="Salzberg S.L."/>
            <person name="Sanchez-Gracia A."/>
            <person name="Saranga D.J."/>
            <person name="Sato H."/>
            <person name="Schaeffer S.W."/>
            <person name="Schatz M.C."/>
            <person name="Schlenke T."/>
            <person name="Schwartz R."/>
            <person name="Segarra C."/>
            <person name="Singh R.S."/>
            <person name="Sirot L."/>
            <person name="Sirota M."/>
            <person name="Sisneros N.B."/>
            <person name="Smith C.D."/>
            <person name="Smith T.F."/>
            <person name="Spieth J."/>
            <person name="Stage D.E."/>
            <person name="Stark A."/>
            <person name="Stephan W."/>
            <person name="Strausberg R.L."/>
            <person name="Strempel S."/>
            <person name="Sturgill D."/>
            <person name="Sutton G."/>
            <person name="Sutton G.G."/>
            <person name="Tao W."/>
            <person name="Teichmann S."/>
            <person name="Tobari Y.N."/>
            <person name="Tomimura Y."/>
            <person name="Tsolas J.M."/>
            <person name="Valente V.L."/>
            <person name="Venter E."/>
            <person name="Venter J.C."/>
            <person name="Vicario S."/>
            <person name="Vieira F.G."/>
            <person name="Vilella A.J."/>
            <person name="Villasante A."/>
            <person name="Walenz B."/>
            <person name="Wang J."/>
            <person name="Wasserman M."/>
            <person name="Watts T."/>
            <person name="Wilson D."/>
            <person name="Wilson R.K."/>
            <person name="Wing R.A."/>
            <person name="Wolfner M.F."/>
            <person name="Wong A."/>
            <person name="Wong G.K."/>
            <person name="Wu C.I."/>
            <person name="Wu G."/>
            <person name="Yamamoto D."/>
            <person name="Yang H.P."/>
            <person name="Yang S.P."/>
            <person name="Yorke J.A."/>
            <person name="Yoshida K."/>
            <person name="Zdobnov E."/>
            <person name="Zhang P."/>
            <person name="Zhang Y."/>
            <person name="Zimin A.V."/>
            <person name="Baldwin J."/>
            <person name="Abdouelleil A."/>
            <person name="Abdulkadir J."/>
            <person name="Abebe A."/>
            <person name="Abera B."/>
            <person name="Abreu J."/>
            <person name="Acer S.C."/>
            <person name="Aftuck L."/>
            <person name="Alexander A."/>
            <person name="An P."/>
            <person name="Anderson E."/>
            <person name="Anderson S."/>
            <person name="Arachi H."/>
            <person name="Azer M."/>
            <person name="Bachantsang P."/>
            <person name="Barry A."/>
            <person name="Bayul T."/>
            <person name="Berlin A."/>
            <person name="Bessette D."/>
            <person name="Bloom T."/>
            <person name="Blye J."/>
            <person name="Boguslavskiy L."/>
            <person name="Bonnet C."/>
            <person name="Boukhgalter B."/>
            <person name="Bourzgui I."/>
            <person name="Brown A."/>
            <person name="Cahill P."/>
            <person name="Channer S."/>
            <person name="Cheshatsang Y."/>
            <person name="Chuda L."/>
            <person name="Citroen M."/>
            <person name="Collymore A."/>
            <person name="Cooke P."/>
            <person name="Costello M."/>
            <person name="D'Aco K."/>
            <person name="Daza R."/>
            <person name="De Haan G."/>
            <person name="DeGray S."/>
            <person name="DeMaso C."/>
            <person name="Dhargay N."/>
            <person name="Dooley K."/>
            <person name="Dooley E."/>
            <person name="Doricent M."/>
            <person name="Dorje P."/>
            <person name="Dorjee K."/>
            <person name="Dupes A."/>
            <person name="Elong R."/>
            <person name="Falk J."/>
            <person name="Farina A."/>
            <person name="Faro S."/>
            <person name="Ferguson D."/>
            <person name="Fisher S."/>
            <person name="Foley C.D."/>
            <person name="Franke A."/>
            <person name="Friedrich D."/>
            <person name="Gadbois L."/>
            <person name="Gearin G."/>
            <person name="Gearin C.R."/>
            <person name="Giannoukos G."/>
            <person name="Goode T."/>
            <person name="Graham J."/>
            <person name="Grandbois E."/>
            <person name="Grewal S."/>
            <person name="Gyaltsen K."/>
            <person name="Hafez N."/>
            <person name="Hagos B."/>
            <person name="Hall J."/>
            <person name="Henson C."/>
            <person name="Hollinger A."/>
            <person name="Honan T."/>
            <person name="Huard M.D."/>
            <person name="Hughes L."/>
            <person name="Hurhula B."/>
            <person name="Husby M.E."/>
            <person name="Kamat A."/>
            <person name="Kanga B."/>
            <person name="Kashin S."/>
            <person name="Khazanovich D."/>
            <person name="Kisner P."/>
            <person name="Lance K."/>
            <person name="Lara M."/>
            <person name="Lee W."/>
            <person name="Lennon N."/>
            <person name="Letendre F."/>
            <person name="LeVine R."/>
            <person name="Lipovsky A."/>
            <person name="Liu X."/>
            <person name="Liu J."/>
            <person name="Liu S."/>
            <person name="Lokyitsang T."/>
            <person name="Lokyitsang Y."/>
            <person name="Lubonja R."/>
            <person name="Lui A."/>
            <person name="MacDonald P."/>
            <person name="Magnisalis V."/>
            <person name="Maru K."/>
            <person name="Matthews C."/>
            <person name="McCusker W."/>
            <person name="McDonough S."/>
            <person name="Mehta T."/>
            <person name="Meldrim J."/>
            <person name="Meneus L."/>
            <person name="Mihai O."/>
            <person name="Mihalev A."/>
            <person name="Mihova T."/>
            <person name="Mittelman R."/>
            <person name="Mlenga V."/>
            <person name="Montmayeur A."/>
            <person name="Mulrain L."/>
            <person name="Navidi A."/>
            <person name="Naylor J."/>
            <person name="Negash T."/>
            <person name="Nguyen T."/>
            <person name="Nguyen N."/>
            <person name="Nicol R."/>
            <person name="Norbu C."/>
            <person name="Norbu N."/>
            <person name="Novod N."/>
            <person name="O'Neill B."/>
            <person name="Osman S."/>
            <person name="Markiewicz E."/>
            <person name="Oyono O.L."/>
            <person name="Patti C."/>
            <person name="Phunkhang P."/>
            <person name="Pierre F."/>
            <person name="Priest M."/>
            <person name="Raghuraman S."/>
            <person name="Rege F."/>
            <person name="Reyes R."/>
            <person name="Rise C."/>
            <person name="Rogov P."/>
            <person name="Ross K."/>
            <person name="Ryan E."/>
            <person name="Settipalli S."/>
            <person name="Shea T."/>
            <person name="Sherpa N."/>
            <person name="Shi L."/>
            <person name="Shih D."/>
            <person name="Sparrow T."/>
            <person name="Spaulding J."/>
            <person name="Stalker J."/>
            <person name="Stange-Thomann N."/>
            <person name="Stavropoulos S."/>
            <person name="Stone C."/>
            <person name="Strader C."/>
            <person name="Tesfaye S."/>
            <person name="Thomson T."/>
            <person name="Thoulutsang Y."/>
            <person name="Thoulutsang D."/>
            <person name="Topham K."/>
            <person name="Topping I."/>
            <person name="Tsamla T."/>
            <person name="Vassiliev H."/>
            <person name="Vo A."/>
            <person name="Wangchuk T."/>
            <person name="Wangdi T."/>
            <person name="Weiand M."/>
            <person name="Wilkinson J."/>
            <person name="Wilson A."/>
            <person name="Yadav S."/>
            <person name="Young G."/>
            <person name="Yu Q."/>
            <person name="Zembek L."/>
            <person name="Zhong D."/>
            <person name="Zimmer A."/>
            <person name="Zwirko Z."/>
            <person name="Jaffe D.B."/>
            <person name="Alvarez P."/>
            <person name="Brockman W."/>
            <person name="Butler J."/>
            <person name="Chin C."/>
            <person name="Gnerre S."/>
            <person name="Grabherr M."/>
            <person name="Kleber M."/>
            <person name="Mauceli E."/>
            <person name="MacCallum I."/>
        </authorList>
    </citation>
    <scope>NUCLEOTIDE SEQUENCE [LARGE SCALE GENOMIC DNA]</scope>
    <source>
        <strain evidence="3">Tai18E2 / Tucson 14021-0261.01</strain>
    </source>
</reference>
<reference evidence="2 3" key="2">
    <citation type="journal article" date="2007" name="PLoS Biol.">
        <title>Principles of genome evolution in the Drosophila melanogaster species group.</title>
        <authorList>
            <person name="Ranz J.M."/>
            <person name="Maurin D."/>
            <person name="Chan Y.S."/>
            <person name="von Grotthuss M."/>
            <person name="Hillier L.W."/>
            <person name="Roote J."/>
            <person name="Ashburner M."/>
            <person name="Bergman C.M."/>
        </authorList>
    </citation>
    <scope>NUCLEOTIDE SEQUENCE [LARGE SCALE GENOMIC DNA]</scope>
    <source>
        <strain evidence="3">Tai18E2 / Tucson 14021-0261.01</strain>
    </source>
</reference>
<dbReference type="AlphaFoldDB" id="A0A0R1EB02"/>
<feature type="region of interest" description="Disordered" evidence="1">
    <location>
        <begin position="1"/>
        <end position="23"/>
    </location>
</feature>
<gene>
    <name evidence="2" type="primary">Dyak\GE28228</name>
    <name evidence="2" type="synonym">GE28228</name>
    <name evidence="2" type="ORF">Dyak_GE28228</name>
</gene>
<feature type="region of interest" description="Disordered" evidence="1">
    <location>
        <begin position="79"/>
        <end position="104"/>
    </location>
</feature>
<name>A0A0R1EB02_DROYA</name>
<evidence type="ECO:0000256" key="1">
    <source>
        <dbReference type="SAM" id="MobiDB-lite"/>
    </source>
</evidence>
<feature type="region of interest" description="Disordered" evidence="1">
    <location>
        <begin position="183"/>
        <end position="208"/>
    </location>
</feature>
<dbReference type="Proteomes" id="UP000002282">
    <property type="component" value="Unassembled WGS sequence"/>
</dbReference>
<dbReference type="KEGG" id="dya:Dyak_GE28228"/>
<sequence length="232" mass="26759">MPPLSKRSLRKRSNAVQETSAEIKRTSTLPKIIIQGTEQLLLDSENNPNIRVIEKPRKIKNGFKRASKVKRLSPKLLKSTKRLTQRPRGVESPRKSTKNTAKKEVPPMVSVRLTNSASVYKNFLRKIRQANPSLMFVEKTSLWRKMTPAEKDLYRVVRKPSQEKTKVKKTKSRALAAKCVRKQKASRSTQMPENGLHFPQSSSDIQRDGRLKIRNESNNSLRDNSRSWIRFN</sequence>